<proteinExistence type="predicted"/>
<dbReference type="GO" id="GO:0032580">
    <property type="term" value="C:Golgi cisterna membrane"/>
    <property type="evidence" value="ECO:0007669"/>
    <property type="project" value="TreeGrafter"/>
</dbReference>
<feature type="region of interest" description="Disordered" evidence="3">
    <location>
        <begin position="1"/>
        <end position="48"/>
    </location>
</feature>
<organism evidence="5 6">
    <name type="scientific">Leptidea sinapis</name>
    <dbReference type="NCBI Taxonomy" id="189913"/>
    <lineage>
        <taxon>Eukaryota</taxon>
        <taxon>Metazoa</taxon>
        <taxon>Ecdysozoa</taxon>
        <taxon>Arthropoda</taxon>
        <taxon>Hexapoda</taxon>
        <taxon>Insecta</taxon>
        <taxon>Pterygota</taxon>
        <taxon>Neoptera</taxon>
        <taxon>Endopterygota</taxon>
        <taxon>Lepidoptera</taxon>
        <taxon>Glossata</taxon>
        <taxon>Ditrysia</taxon>
        <taxon>Papilionoidea</taxon>
        <taxon>Pieridae</taxon>
        <taxon>Dismorphiinae</taxon>
        <taxon>Leptidea</taxon>
    </lineage>
</organism>
<protein>
    <recommendedName>
        <fullName evidence="4">Golgin subfamily A conserved domain-containing protein</fullName>
    </recommendedName>
</protein>
<evidence type="ECO:0000256" key="1">
    <source>
        <dbReference type="ARBA" id="ARBA00023054"/>
    </source>
</evidence>
<dbReference type="Proteomes" id="UP000324832">
    <property type="component" value="Unassembled WGS sequence"/>
</dbReference>
<evidence type="ECO:0000256" key="2">
    <source>
        <dbReference type="SAM" id="Coils"/>
    </source>
</evidence>
<dbReference type="PANTHER" id="PTHR10881:SF46">
    <property type="entry name" value="GOLGIN SUBFAMILY A MEMBER 2"/>
    <property type="match status" value="1"/>
</dbReference>
<feature type="compositionally biased region" description="Polar residues" evidence="3">
    <location>
        <begin position="39"/>
        <end position="48"/>
    </location>
</feature>
<dbReference type="EMBL" id="FZQP02001449">
    <property type="protein sequence ID" value="VVC92938.1"/>
    <property type="molecule type" value="Genomic_DNA"/>
</dbReference>
<dbReference type="GO" id="GO:0000137">
    <property type="term" value="C:Golgi cis cisterna"/>
    <property type="evidence" value="ECO:0007669"/>
    <property type="project" value="TreeGrafter"/>
</dbReference>
<name>A0A5E4Q6W5_9NEOP</name>
<dbReference type="GO" id="GO:0005801">
    <property type="term" value="C:cis-Golgi network"/>
    <property type="evidence" value="ECO:0007669"/>
    <property type="project" value="TreeGrafter"/>
</dbReference>
<dbReference type="GO" id="GO:0007030">
    <property type="term" value="P:Golgi organization"/>
    <property type="evidence" value="ECO:0007669"/>
    <property type="project" value="TreeGrafter"/>
</dbReference>
<evidence type="ECO:0000313" key="5">
    <source>
        <dbReference type="EMBL" id="VVC92938.1"/>
    </source>
</evidence>
<keyword evidence="1 2" id="KW-0175">Coiled coil</keyword>
<gene>
    <name evidence="5" type="ORF">LSINAPIS_LOCUS5246</name>
</gene>
<feature type="domain" description="Golgin subfamily A conserved" evidence="4">
    <location>
        <begin position="288"/>
        <end position="480"/>
    </location>
</feature>
<evidence type="ECO:0000256" key="3">
    <source>
        <dbReference type="SAM" id="MobiDB-lite"/>
    </source>
</evidence>
<feature type="coiled-coil region" evidence="2">
    <location>
        <begin position="399"/>
        <end position="475"/>
    </location>
</feature>
<accession>A0A5E4Q6W5</accession>
<feature type="coiled-coil region" evidence="2">
    <location>
        <begin position="560"/>
        <end position="594"/>
    </location>
</feature>
<dbReference type="InterPro" id="IPR043976">
    <property type="entry name" value="GOLGA_cons_dom"/>
</dbReference>
<feature type="coiled-coil region" evidence="2">
    <location>
        <begin position="332"/>
        <end position="373"/>
    </location>
</feature>
<keyword evidence="6" id="KW-1185">Reference proteome</keyword>
<feature type="domain" description="Golgin subfamily A conserved" evidence="4">
    <location>
        <begin position="500"/>
        <end position="654"/>
    </location>
</feature>
<feature type="coiled-coil region" evidence="2">
    <location>
        <begin position="96"/>
        <end position="186"/>
    </location>
</feature>
<feature type="coiled-coil region" evidence="2">
    <location>
        <begin position="242"/>
        <end position="301"/>
    </location>
</feature>
<evidence type="ECO:0000313" key="6">
    <source>
        <dbReference type="Proteomes" id="UP000324832"/>
    </source>
</evidence>
<dbReference type="AlphaFoldDB" id="A0A5E4Q6W5"/>
<sequence length="707" mass="82779">MDARAAKLANARKKLRDHQEKKINQNDDSGQNSERDSEQNFGETKSSLLNNTCDNSLVIPSDITIQTKDVPDAIENSVINDTAIKQGVSCVQDIQTEYLLNNQKSLESKLENLQTQFSELNECYVAETQKHNQAKNKIYNLEREVENITLQYNICAKELLKKDELIKGLQSNIETLIDDNNSLVEQIEFTKSLLKTKETEYANLHSQACSYYNQLETTKLQIQQLTSDTNANVKNLDFMNEKEYLSNNINTLEQKIRALQQEKDTLTSHYEHYVKDLNDQLKNSMLRNEDLSKELYRLNERENYLVEQIGDMEIRLQNFNKKDFEVETQSDTTELQKQIAILEEIVEEVKKKYSQLEDQHQVCLLKIQELESKEKPECDHDNISIEKLSADITSDKIAAQRATEQNLQLKSDIEELQQVVVKMTKDKLELTEMLAHEKNLNKELILKLADIEEKAKEVHKKLQAKDVEMIRLQNEWRQMERKNYLLQHDHVDMTSHTEEKQSQNDLVNKHDGVKEEDNLIETNNNDKENEILLNHHNNIDKREASIEQKTNCCIPKVDAMSKLQERFTHIMDEVANLSDEKHRLEHIILQLQNETDTICEYVALYQQQRSLLRKRDEERTHQLKIFEIECNELKRHLDELHQLFLRLAENNEFIEYLNKVAKSDDMLRINELLETLQQSRLVTNNLKNLGLESFYPCSCCSGKLIEV</sequence>
<evidence type="ECO:0000259" key="4">
    <source>
        <dbReference type="Pfam" id="PF15070"/>
    </source>
</evidence>
<dbReference type="PANTHER" id="PTHR10881">
    <property type="entry name" value="GOLGIN SUBFAMILY A MEMBER-RELATED"/>
    <property type="match status" value="1"/>
</dbReference>
<dbReference type="Pfam" id="PF15070">
    <property type="entry name" value="GOLGA2L5"/>
    <property type="match status" value="2"/>
</dbReference>
<dbReference type="InterPro" id="IPR024858">
    <property type="entry name" value="GOLGA"/>
</dbReference>
<reference evidence="5 6" key="1">
    <citation type="submission" date="2017-07" db="EMBL/GenBank/DDBJ databases">
        <authorList>
            <person name="Talla V."/>
            <person name="Backstrom N."/>
        </authorList>
    </citation>
    <scope>NUCLEOTIDE SEQUENCE [LARGE SCALE GENOMIC DNA]</scope>
</reference>